<protein>
    <recommendedName>
        <fullName evidence="3">DDE Tnp4 domain-containing protein</fullName>
    </recommendedName>
</protein>
<accession>A0A225W648</accession>
<dbReference type="GO" id="GO:0046872">
    <property type="term" value="F:metal ion binding"/>
    <property type="evidence" value="ECO:0007669"/>
    <property type="project" value="UniProtKB-KW"/>
</dbReference>
<name>A0A225W648_9STRA</name>
<dbReference type="InterPro" id="IPR027806">
    <property type="entry name" value="HARBI1_dom"/>
</dbReference>
<dbReference type="AlphaFoldDB" id="A0A225W648"/>
<dbReference type="EMBL" id="NBNE01001685">
    <property type="protein sequence ID" value="OWZ13052.1"/>
    <property type="molecule type" value="Genomic_DNA"/>
</dbReference>
<gene>
    <name evidence="4" type="ORF">PHMEG_00013698</name>
</gene>
<keyword evidence="5" id="KW-1185">Reference proteome</keyword>
<dbReference type="Proteomes" id="UP000198211">
    <property type="component" value="Unassembled WGS sequence"/>
</dbReference>
<evidence type="ECO:0000256" key="1">
    <source>
        <dbReference type="ARBA" id="ARBA00001968"/>
    </source>
</evidence>
<dbReference type="STRING" id="4795.A0A225W648"/>
<organism evidence="4 5">
    <name type="scientific">Phytophthora megakarya</name>
    <dbReference type="NCBI Taxonomy" id="4795"/>
    <lineage>
        <taxon>Eukaryota</taxon>
        <taxon>Sar</taxon>
        <taxon>Stramenopiles</taxon>
        <taxon>Oomycota</taxon>
        <taxon>Peronosporomycetes</taxon>
        <taxon>Peronosporales</taxon>
        <taxon>Peronosporaceae</taxon>
        <taxon>Phytophthora</taxon>
    </lineage>
</organism>
<comment type="cofactor">
    <cofactor evidence="1">
        <name>a divalent metal cation</name>
        <dbReference type="ChEBI" id="CHEBI:60240"/>
    </cofactor>
</comment>
<comment type="caution">
    <text evidence="4">The sequence shown here is derived from an EMBL/GenBank/DDBJ whole genome shotgun (WGS) entry which is preliminary data.</text>
</comment>
<evidence type="ECO:0000256" key="2">
    <source>
        <dbReference type="ARBA" id="ARBA00022723"/>
    </source>
</evidence>
<evidence type="ECO:0000313" key="4">
    <source>
        <dbReference type="EMBL" id="OWZ13052.1"/>
    </source>
</evidence>
<dbReference type="OrthoDB" id="126818at2759"/>
<feature type="domain" description="DDE Tnp4" evidence="3">
    <location>
        <begin position="7"/>
        <end position="77"/>
    </location>
</feature>
<evidence type="ECO:0000313" key="5">
    <source>
        <dbReference type="Proteomes" id="UP000198211"/>
    </source>
</evidence>
<reference evidence="5" key="1">
    <citation type="submission" date="2017-03" db="EMBL/GenBank/DDBJ databases">
        <title>Phytopthora megakarya and P. palmivora, two closely related causual agents of cacao black pod achieved similar genome size and gene model numbers by different mechanisms.</title>
        <authorList>
            <person name="Ali S."/>
            <person name="Shao J."/>
            <person name="Larry D.J."/>
            <person name="Kronmiller B."/>
            <person name="Shen D."/>
            <person name="Strem M.D."/>
            <person name="Melnick R.L."/>
            <person name="Guiltinan M.J."/>
            <person name="Tyler B.M."/>
            <person name="Meinhardt L.W."/>
            <person name="Bailey B.A."/>
        </authorList>
    </citation>
    <scope>NUCLEOTIDE SEQUENCE [LARGE SCALE GENOMIC DNA]</scope>
    <source>
        <strain evidence="5">zdho120</strain>
    </source>
</reference>
<evidence type="ECO:0000259" key="3">
    <source>
        <dbReference type="Pfam" id="PF13359"/>
    </source>
</evidence>
<keyword evidence="2" id="KW-0479">Metal-binding</keyword>
<proteinExistence type="predicted"/>
<dbReference type="Pfam" id="PF13359">
    <property type="entry name" value="DDE_Tnp_4"/>
    <property type="match status" value="1"/>
</dbReference>
<sequence>MALRSDAHFKHNQYLLGDSAFQVSAIMIPAFKNPPKAQVNPHQKYFNTKLAKARIKSEHCIGLLKMRFPYLREIRVKLSKTEST</sequence>